<dbReference type="RefSeq" id="WP_149544190.1">
    <property type="nucleotide sequence ID" value="NZ_VTPS01000001.1"/>
</dbReference>
<dbReference type="Proteomes" id="UP000322976">
    <property type="component" value="Unassembled WGS sequence"/>
</dbReference>
<name>A0A5D8QGE5_9THEO</name>
<feature type="transmembrane region" description="Helical" evidence="1">
    <location>
        <begin position="9"/>
        <end position="26"/>
    </location>
</feature>
<evidence type="ECO:0000256" key="1">
    <source>
        <dbReference type="SAM" id="Phobius"/>
    </source>
</evidence>
<keyword evidence="3" id="KW-1185">Reference proteome</keyword>
<keyword evidence="1" id="KW-1133">Transmembrane helix</keyword>
<keyword evidence="1" id="KW-0472">Membrane</keyword>
<dbReference type="EMBL" id="VTPS01000001">
    <property type="protein sequence ID" value="TZE83571.1"/>
    <property type="molecule type" value="Genomic_DNA"/>
</dbReference>
<keyword evidence="1" id="KW-0812">Transmembrane</keyword>
<protein>
    <submittedName>
        <fullName evidence="2">Uncharacterized protein</fullName>
    </submittedName>
</protein>
<accession>A0A5D8QGE5</accession>
<proteinExistence type="predicted"/>
<gene>
    <name evidence="2" type="ORF">FWJ32_01450</name>
</gene>
<reference evidence="2 3" key="1">
    <citation type="submission" date="2019-08" db="EMBL/GenBank/DDBJ databases">
        <title>Calorimonas adulescens gen. nov., sp. nov., an anaerobic thermophilic bacterium from Sakhalin hot spring.</title>
        <authorList>
            <person name="Khomyakova M.A."/>
            <person name="Merkel A.Y."/>
            <person name="Novikov A."/>
            <person name="Bonch-Osmolovskaya E.A."/>
            <person name="Slobodkin A.I."/>
        </authorList>
    </citation>
    <scope>NUCLEOTIDE SEQUENCE [LARGE SCALE GENOMIC DNA]</scope>
    <source>
        <strain evidence="2 3">A05MB</strain>
    </source>
</reference>
<evidence type="ECO:0000313" key="2">
    <source>
        <dbReference type="EMBL" id="TZE83571.1"/>
    </source>
</evidence>
<feature type="transmembrane region" description="Helical" evidence="1">
    <location>
        <begin position="38"/>
        <end position="57"/>
    </location>
</feature>
<comment type="caution">
    <text evidence="2">The sequence shown here is derived from an EMBL/GenBank/DDBJ whole genome shotgun (WGS) entry which is preliminary data.</text>
</comment>
<evidence type="ECO:0000313" key="3">
    <source>
        <dbReference type="Proteomes" id="UP000322976"/>
    </source>
</evidence>
<organism evidence="2 3">
    <name type="scientific">Calorimonas adulescens</name>
    <dbReference type="NCBI Taxonomy" id="2606906"/>
    <lineage>
        <taxon>Bacteria</taxon>
        <taxon>Bacillati</taxon>
        <taxon>Bacillota</taxon>
        <taxon>Clostridia</taxon>
        <taxon>Thermoanaerobacterales</taxon>
        <taxon>Thermoanaerobacteraceae</taxon>
        <taxon>Calorimonas</taxon>
    </lineage>
</organism>
<dbReference type="AlphaFoldDB" id="A0A5D8QGE5"/>
<sequence>MKRWIKKNWLYIAAVLAGTILTPYAVQMAARERGYSGAFGGEFLIIPLFILIVQLGYGIKDMFDEFKEVNVSNEFGRKAQAGEDIR</sequence>